<dbReference type="OrthoDB" id="2692859at2759"/>
<sequence length="110" mass="11986">MARVLSSENEHDRRVALLNGTIAVIDTAKSVVPSALVQSILAIVSNILTITKNTLQNEGDFRGLIEQCRAIRDVVTKATEGQADGDLNSELSDIIISLKHWVLHKNKGII</sequence>
<keyword evidence="2" id="KW-1185">Reference proteome</keyword>
<dbReference type="AlphaFoldDB" id="A0A1B7MLK4"/>
<reference evidence="1 2" key="1">
    <citation type="submission" date="2016-06" db="EMBL/GenBank/DDBJ databases">
        <title>Comparative genomics of the ectomycorrhizal sister species Rhizopogon vinicolor and Rhizopogon vesiculosus (Basidiomycota: Boletales) reveals a divergence of the mating type B locus.</title>
        <authorList>
            <consortium name="DOE Joint Genome Institute"/>
            <person name="Mujic A.B."/>
            <person name="Kuo A."/>
            <person name="Tritt A."/>
            <person name="Lipzen A."/>
            <person name="Chen C."/>
            <person name="Johnson J."/>
            <person name="Sharma A."/>
            <person name="Barry K."/>
            <person name="Grigoriev I.V."/>
            <person name="Spatafora J.W."/>
        </authorList>
    </citation>
    <scope>NUCLEOTIDE SEQUENCE [LARGE SCALE GENOMIC DNA]</scope>
    <source>
        <strain evidence="1 2">AM-OR11-026</strain>
    </source>
</reference>
<evidence type="ECO:0000313" key="2">
    <source>
        <dbReference type="Proteomes" id="UP000092154"/>
    </source>
</evidence>
<name>A0A1B7MLK4_9AGAM</name>
<accession>A0A1B7MLK4</accession>
<dbReference type="Proteomes" id="UP000092154">
    <property type="component" value="Unassembled WGS sequence"/>
</dbReference>
<evidence type="ECO:0000313" key="1">
    <source>
        <dbReference type="EMBL" id="OAX33494.1"/>
    </source>
</evidence>
<protein>
    <submittedName>
        <fullName evidence="1">Uncharacterized protein</fullName>
    </submittedName>
</protein>
<organism evidence="1 2">
    <name type="scientific">Rhizopogon vinicolor AM-OR11-026</name>
    <dbReference type="NCBI Taxonomy" id="1314800"/>
    <lineage>
        <taxon>Eukaryota</taxon>
        <taxon>Fungi</taxon>
        <taxon>Dikarya</taxon>
        <taxon>Basidiomycota</taxon>
        <taxon>Agaricomycotina</taxon>
        <taxon>Agaricomycetes</taxon>
        <taxon>Agaricomycetidae</taxon>
        <taxon>Boletales</taxon>
        <taxon>Suillineae</taxon>
        <taxon>Rhizopogonaceae</taxon>
        <taxon>Rhizopogon</taxon>
    </lineage>
</organism>
<gene>
    <name evidence="1" type="ORF">K503DRAFT_519216</name>
</gene>
<dbReference type="InParanoid" id="A0A1B7MLK4"/>
<dbReference type="EMBL" id="KV448759">
    <property type="protein sequence ID" value="OAX33494.1"/>
    <property type="molecule type" value="Genomic_DNA"/>
</dbReference>
<proteinExistence type="predicted"/>